<evidence type="ECO:0000256" key="1">
    <source>
        <dbReference type="SAM" id="MobiDB-lite"/>
    </source>
</evidence>
<accession>A0A835YJX4</accession>
<reference evidence="2" key="1">
    <citation type="submission" date="2021-02" db="EMBL/GenBank/DDBJ databases">
        <title>First Annotated Genome of the Yellow-green Alga Tribonema minus.</title>
        <authorList>
            <person name="Mahan K.M."/>
        </authorList>
    </citation>
    <scope>NUCLEOTIDE SEQUENCE</scope>
    <source>
        <strain evidence="2">UTEX B ZZ1240</strain>
    </source>
</reference>
<evidence type="ECO:0000313" key="2">
    <source>
        <dbReference type="EMBL" id="KAG5176669.1"/>
    </source>
</evidence>
<proteinExistence type="predicted"/>
<name>A0A835YJX4_9STRA</name>
<dbReference type="EMBL" id="JAFCMP010000535">
    <property type="protein sequence ID" value="KAG5176669.1"/>
    <property type="molecule type" value="Genomic_DNA"/>
</dbReference>
<keyword evidence="3" id="KW-1185">Reference proteome</keyword>
<comment type="caution">
    <text evidence="2">The sequence shown here is derived from an EMBL/GenBank/DDBJ whole genome shotgun (WGS) entry which is preliminary data.</text>
</comment>
<feature type="compositionally biased region" description="Gly residues" evidence="1">
    <location>
        <begin position="46"/>
        <end position="58"/>
    </location>
</feature>
<sequence length="199" mass="20529">MPPQVRPRMTRASATQGDAPTRVRTCRNGGADHSGTGCSGAARSGTGSGGSSGSGSGGRSRSARPARGGASTKRSGGRGATAEEELPQDATPPSPEHDGGGDPPAVNEEVPSRAPLPPVIERLAPPVTATAHSAELRQNAADARRAAERARALAESEEARAQALEQELHGEWRVKELARKRLSKSCTANAEWRSSRASA</sequence>
<evidence type="ECO:0000313" key="3">
    <source>
        <dbReference type="Proteomes" id="UP000664859"/>
    </source>
</evidence>
<feature type="compositionally biased region" description="Low complexity" evidence="1">
    <location>
        <begin position="34"/>
        <end position="45"/>
    </location>
</feature>
<protein>
    <submittedName>
        <fullName evidence="2">Uncharacterized protein</fullName>
    </submittedName>
</protein>
<feature type="region of interest" description="Disordered" evidence="1">
    <location>
        <begin position="1"/>
        <end position="149"/>
    </location>
</feature>
<dbReference type="Proteomes" id="UP000664859">
    <property type="component" value="Unassembled WGS sequence"/>
</dbReference>
<gene>
    <name evidence="2" type="ORF">JKP88DRAFT_282689</name>
</gene>
<organism evidence="2 3">
    <name type="scientific">Tribonema minus</name>
    <dbReference type="NCBI Taxonomy" id="303371"/>
    <lineage>
        <taxon>Eukaryota</taxon>
        <taxon>Sar</taxon>
        <taxon>Stramenopiles</taxon>
        <taxon>Ochrophyta</taxon>
        <taxon>PX clade</taxon>
        <taxon>Xanthophyceae</taxon>
        <taxon>Tribonematales</taxon>
        <taxon>Tribonemataceae</taxon>
        <taxon>Tribonema</taxon>
    </lineage>
</organism>
<feature type="compositionally biased region" description="Low complexity" evidence="1">
    <location>
        <begin position="59"/>
        <end position="72"/>
    </location>
</feature>
<dbReference type="AlphaFoldDB" id="A0A835YJX4"/>